<sequence>MLMMRMRVSNGTGFVSMLSSGRVGLERNPAAEKRDSRCLAASIHTHHHRQHHHTTLVLLALPPTPTHPAGTFYAHTGNSQLATTVSLVTTDADPGNQCLLLHVYMWT</sequence>
<evidence type="ECO:0000313" key="2">
    <source>
        <dbReference type="Proteomes" id="UP000826195"/>
    </source>
</evidence>
<name>A0AAV7IHS8_COTGL</name>
<protein>
    <submittedName>
        <fullName evidence="1">Uncharacterized protein</fullName>
    </submittedName>
</protein>
<evidence type="ECO:0000313" key="1">
    <source>
        <dbReference type="EMBL" id="KAH0552029.1"/>
    </source>
</evidence>
<dbReference type="EMBL" id="JAHXZJ010001492">
    <property type="protein sequence ID" value="KAH0552029.1"/>
    <property type="molecule type" value="Genomic_DNA"/>
</dbReference>
<gene>
    <name evidence="1" type="ORF">KQX54_004284</name>
</gene>
<dbReference type="Proteomes" id="UP000826195">
    <property type="component" value="Unassembled WGS sequence"/>
</dbReference>
<organism evidence="1 2">
    <name type="scientific">Cotesia glomerata</name>
    <name type="common">Lepidopteran parasitic wasp</name>
    <name type="synonym">Apanteles glomeratus</name>
    <dbReference type="NCBI Taxonomy" id="32391"/>
    <lineage>
        <taxon>Eukaryota</taxon>
        <taxon>Metazoa</taxon>
        <taxon>Ecdysozoa</taxon>
        <taxon>Arthropoda</taxon>
        <taxon>Hexapoda</taxon>
        <taxon>Insecta</taxon>
        <taxon>Pterygota</taxon>
        <taxon>Neoptera</taxon>
        <taxon>Endopterygota</taxon>
        <taxon>Hymenoptera</taxon>
        <taxon>Apocrita</taxon>
        <taxon>Ichneumonoidea</taxon>
        <taxon>Braconidae</taxon>
        <taxon>Microgastrinae</taxon>
        <taxon>Cotesia</taxon>
    </lineage>
</organism>
<reference evidence="1 2" key="1">
    <citation type="journal article" date="2021" name="J. Hered.">
        <title>A chromosome-level genome assembly of the parasitoid wasp, Cotesia glomerata (Hymenoptera: Braconidae).</title>
        <authorList>
            <person name="Pinto B.J."/>
            <person name="Weis J.J."/>
            <person name="Gamble T."/>
            <person name="Ode P.J."/>
            <person name="Paul R."/>
            <person name="Zaspel J.M."/>
        </authorList>
    </citation>
    <scope>NUCLEOTIDE SEQUENCE [LARGE SCALE GENOMIC DNA]</scope>
    <source>
        <strain evidence="1">CgM1</strain>
    </source>
</reference>
<accession>A0AAV7IHS8</accession>
<comment type="caution">
    <text evidence="1">The sequence shown here is derived from an EMBL/GenBank/DDBJ whole genome shotgun (WGS) entry which is preliminary data.</text>
</comment>
<proteinExistence type="predicted"/>
<keyword evidence="2" id="KW-1185">Reference proteome</keyword>
<dbReference type="AlphaFoldDB" id="A0AAV7IHS8"/>